<dbReference type="AlphaFoldDB" id="A0A0H1RBW0"/>
<feature type="signal peptide" evidence="2">
    <location>
        <begin position="1"/>
        <end position="26"/>
    </location>
</feature>
<accession>A0A0H1RBW0</accession>
<keyword evidence="4" id="KW-1185">Reference proteome</keyword>
<proteinExistence type="predicted"/>
<keyword evidence="2" id="KW-0732">Signal</keyword>
<evidence type="ECO:0000256" key="2">
    <source>
        <dbReference type="SAM" id="SignalP"/>
    </source>
</evidence>
<dbReference type="EMBL" id="LCYG01000100">
    <property type="protein sequence ID" value="KLK90092.1"/>
    <property type="molecule type" value="Genomic_DNA"/>
</dbReference>
<evidence type="ECO:0000313" key="3">
    <source>
        <dbReference type="EMBL" id="KLK90092.1"/>
    </source>
</evidence>
<name>A0A0H1RBW0_9HYPH</name>
<dbReference type="OrthoDB" id="8019884at2"/>
<evidence type="ECO:0000313" key="4">
    <source>
        <dbReference type="Proteomes" id="UP000035489"/>
    </source>
</evidence>
<evidence type="ECO:0000256" key="1">
    <source>
        <dbReference type="SAM" id="MobiDB-lite"/>
    </source>
</evidence>
<dbReference type="RefSeq" id="WP_047192257.1">
    <property type="nucleotide sequence ID" value="NZ_LCYG01000100.1"/>
</dbReference>
<organism evidence="3 4">
    <name type="scientific">Microvirga vignae</name>
    <dbReference type="NCBI Taxonomy" id="1225564"/>
    <lineage>
        <taxon>Bacteria</taxon>
        <taxon>Pseudomonadati</taxon>
        <taxon>Pseudomonadota</taxon>
        <taxon>Alphaproteobacteria</taxon>
        <taxon>Hyphomicrobiales</taxon>
        <taxon>Methylobacteriaceae</taxon>
        <taxon>Microvirga</taxon>
    </lineage>
</organism>
<evidence type="ECO:0008006" key="5">
    <source>
        <dbReference type="Google" id="ProtNLM"/>
    </source>
</evidence>
<gene>
    <name evidence="3" type="ORF">AA309_27700</name>
</gene>
<protein>
    <recommendedName>
        <fullName evidence="5">CopL family metal-binding regulatory protein</fullName>
    </recommendedName>
</protein>
<comment type="caution">
    <text evidence="3">The sequence shown here is derived from an EMBL/GenBank/DDBJ whole genome shotgun (WGS) entry which is preliminary data.</text>
</comment>
<feature type="region of interest" description="Disordered" evidence="1">
    <location>
        <begin position="33"/>
        <end position="71"/>
    </location>
</feature>
<reference evidence="3 4" key="1">
    <citation type="submission" date="2015-05" db="EMBL/GenBank/DDBJ databases">
        <title>Draft genome sequence of Microvirga vignae strain BR3299, a novel nitrogen fixing bacteria isolated from Brazil semi-aired region.</title>
        <authorList>
            <person name="Zilli J.E."/>
            <person name="Passos S.R."/>
            <person name="Leite J."/>
            <person name="Baldani J.I."/>
            <person name="Xavier G.R."/>
            <person name="Rumjaneck N.G."/>
            <person name="Simoes-Araujo J.L."/>
        </authorList>
    </citation>
    <scope>NUCLEOTIDE SEQUENCE [LARGE SCALE GENOMIC DNA]</scope>
    <source>
        <strain evidence="3 4">BR3299</strain>
    </source>
</reference>
<dbReference type="STRING" id="1225564.AA309_27700"/>
<sequence length="132" mass="13074">MRLVGTLIVALLAFTMAIFPISVPQAAASAGHPHAATAGAGHTHAALGGDHEHPDGVGSHGTDLGAAADHDQGSHDCSGPVCCSMGTCHAFQASVLPDLSSPAMSTIPVALPGDEQVEGITAGGLDRPPRTV</sequence>
<dbReference type="PATRIC" id="fig|1225564.3.peg.53"/>
<feature type="chain" id="PRO_5002593050" description="CopL family metal-binding regulatory protein" evidence="2">
    <location>
        <begin position="27"/>
        <end position="132"/>
    </location>
</feature>
<dbReference type="Proteomes" id="UP000035489">
    <property type="component" value="Unassembled WGS sequence"/>
</dbReference>
<feature type="compositionally biased region" description="Low complexity" evidence="1">
    <location>
        <begin position="33"/>
        <end position="48"/>
    </location>
</feature>